<keyword evidence="1" id="KW-0812">Transmembrane</keyword>
<accession>A0A356LEK3</accession>
<feature type="transmembrane region" description="Helical" evidence="1">
    <location>
        <begin position="313"/>
        <end position="335"/>
    </location>
</feature>
<protein>
    <submittedName>
        <fullName evidence="3">VWA domain-containing protein</fullName>
    </submittedName>
</protein>
<name>A0A356LEK3_9BURK</name>
<gene>
    <name evidence="3" type="ORF">DD666_08475</name>
</gene>
<keyword evidence="1" id="KW-1133">Transmembrane helix</keyword>
<dbReference type="Gene3D" id="3.40.50.410">
    <property type="entry name" value="von Willebrand factor, type A domain"/>
    <property type="match status" value="1"/>
</dbReference>
<dbReference type="EMBL" id="DOEK01000021">
    <property type="protein sequence ID" value="HBP29437.1"/>
    <property type="molecule type" value="Genomic_DNA"/>
</dbReference>
<evidence type="ECO:0000313" key="3">
    <source>
        <dbReference type="EMBL" id="HBP29437.1"/>
    </source>
</evidence>
<comment type="caution">
    <text evidence="3">The sequence shown here is derived from an EMBL/GenBank/DDBJ whole genome shotgun (WGS) entry which is preliminary data.</text>
</comment>
<evidence type="ECO:0000313" key="4">
    <source>
        <dbReference type="Proteomes" id="UP000264036"/>
    </source>
</evidence>
<keyword evidence="1" id="KW-0472">Membrane</keyword>
<evidence type="ECO:0000259" key="2">
    <source>
        <dbReference type="SMART" id="SM00327"/>
    </source>
</evidence>
<dbReference type="CDD" id="cd00198">
    <property type="entry name" value="vWFA"/>
    <property type="match status" value="1"/>
</dbReference>
<dbReference type="SMART" id="SM00327">
    <property type="entry name" value="VWA"/>
    <property type="match status" value="1"/>
</dbReference>
<reference evidence="3 4" key="1">
    <citation type="journal article" date="2018" name="Nat. Biotechnol.">
        <title>A standardized bacterial taxonomy based on genome phylogeny substantially revises the tree of life.</title>
        <authorList>
            <person name="Parks D.H."/>
            <person name="Chuvochina M."/>
            <person name="Waite D.W."/>
            <person name="Rinke C."/>
            <person name="Skarshewski A."/>
            <person name="Chaumeil P.A."/>
            <person name="Hugenholtz P."/>
        </authorList>
    </citation>
    <scope>NUCLEOTIDE SEQUENCE [LARGE SCALE GENOMIC DNA]</scope>
    <source>
        <strain evidence="3">UBA10707</strain>
    </source>
</reference>
<dbReference type="SUPFAM" id="SSF53300">
    <property type="entry name" value="vWA-like"/>
    <property type="match status" value="1"/>
</dbReference>
<evidence type="ECO:0000256" key="1">
    <source>
        <dbReference type="SAM" id="Phobius"/>
    </source>
</evidence>
<dbReference type="AlphaFoldDB" id="A0A356LEK3"/>
<dbReference type="Proteomes" id="UP000264036">
    <property type="component" value="Unassembled WGS sequence"/>
</dbReference>
<organism evidence="3 4">
    <name type="scientific">Advenella kashmirensis</name>
    <dbReference type="NCBI Taxonomy" id="310575"/>
    <lineage>
        <taxon>Bacteria</taxon>
        <taxon>Pseudomonadati</taxon>
        <taxon>Pseudomonadota</taxon>
        <taxon>Betaproteobacteria</taxon>
        <taxon>Burkholderiales</taxon>
        <taxon>Alcaligenaceae</taxon>
    </lineage>
</organism>
<sequence length="368" mass="40013">MPASVFDYRFWLLAAVFCLAIAGCFRPQMNAEQDRPELLFVIDITGSMNVRDYGVEGNLHSRLDEVRLKLKQTLARLPCGSRAGLAVFSERRSFLLLEPVEVCENFAPLSATLDELDWRMAWEGDSYITKGLESGLEIADSLGVSLVFLSDGHEAPPLPAAQSEIGHMMLQGEAQVRAQTLNTQTAAAREGASEKMAGLIVGVGGRNPSPIPKFDETGHQTGFFGADEVEQENRSGPPPADASSREGWHARNAPFGASAATGNEHLSSLKESHLRTLATAHGMTYATLGGSGALTESIISNAKKHKVLSPIQLAPYLAGLAWVLLIVFYLSAYLINRTAGARRRLHPAANFSRRRGKPVSFTSLRRFH</sequence>
<dbReference type="InterPro" id="IPR002035">
    <property type="entry name" value="VWF_A"/>
</dbReference>
<dbReference type="InterPro" id="IPR036465">
    <property type="entry name" value="vWFA_dom_sf"/>
</dbReference>
<feature type="domain" description="VWFA" evidence="2">
    <location>
        <begin position="35"/>
        <end position="243"/>
    </location>
</feature>
<proteinExistence type="predicted"/>